<evidence type="ECO:0000313" key="3">
    <source>
        <dbReference type="EMBL" id="MFC6704964.1"/>
    </source>
</evidence>
<dbReference type="RefSeq" id="WP_382399674.1">
    <property type="nucleotide sequence ID" value="NZ_JBHSWH010000001.1"/>
</dbReference>
<feature type="compositionally biased region" description="Low complexity" evidence="1">
    <location>
        <begin position="22"/>
        <end position="33"/>
    </location>
</feature>
<gene>
    <name evidence="3" type="ORF">ACFQDH_06700</name>
</gene>
<dbReference type="EMBL" id="JBHSWH010000001">
    <property type="protein sequence ID" value="MFC6704964.1"/>
    <property type="molecule type" value="Genomic_DNA"/>
</dbReference>
<name>A0ABW2ADI7_9MICO</name>
<feature type="chain" id="PRO_5047501306" description="LppX_LprAFG lipoprotein" evidence="2">
    <location>
        <begin position="25"/>
        <end position="278"/>
    </location>
</feature>
<proteinExistence type="predicted"/>
<evidence type="ECO:0008006" key="5">
    <source>
        <dbReference type="Google" id="ProtNLM"/>
    </source>
</evidence>
<protein>
    <recommendedName>
        <fullName evidence="5">LppX_LprAFG lipoprotein</fullName>
    </recommendedName>
</protein>
<dbReference type="Proteomes" id="UP001596298">
    <property type="component" value="Unassembled WGS sequence"/>
</dbReference>
<dbReference type="PROSITE" id="PS51257">
    <property type="entry name" value="PROKAR_LIPOPROTEIN"/>
    <property type="match status" value="1"/>
</dbReference>
<dbReference type="Gene3D" id="2.50.20.20">
    <property type="match status" value="1"/>
</dbReference>
<organism evidence="3 4">
    <name type="scientific">Flexivirga alba</name>
    <dbReference type="NCBI Taxonomy" id="702742"/>
    <lineage>
        <taxon>Bacteria</taxon>
        <taxon>Bacillati</taxon>
        <taxon>Actinomycetota</taxon>
        <taxon>Actinomycetes</taxon>
        <taxon>Micrococcales</taxon>
        <taxon>Dermacoccaceae</taxon>
        <taxon>Flexivirga</taxon>
    </lineage>
</organism>
<comment type="caution">
    <text evidence="3">The sequence shown here is derived from an EMBL/GenBank/DDBJ whole genome shotgun (WGS) entry which is preliminary data.</text>
</comment>
<sequence length="278" mass="28150">MRTVTKISQLTVAAALGLSLAACGSSSSSSGSTSAGGAGSSASTASGASSAPSASPSSSSSSSSTAPGSDQAGAPDAKSLVHQARSAYRAAKSAHLHARIKQDTKVETIDIKGTVDGSNQDATISETGQGTAAFRTVSNKTYIKADQTFWTTAGKLTKPVAAKVADKWVVAPPSTKSQLSSITIKYFLDSVLGESNLSDSELGKSKTKKSSYNGKDVYVITDESPNGGSLTLAGDTKDFLRLLPPANQSDEGAVTADGWNQQPSVTAPAGAIDPQSLK</sequence>
<feature type="signal peptide" evidence="2">
    <location>
        <begin position="1"/>
        <end position="24"/>
    </location>
</feature>
<evidence type="ECO:0000256" key="1">
    <source>
        <dbReference type="SAM" id="MobiDB-lite"/>
    </source>
</evidence>
<reference evidence="4" key="1">
    <citation type="journal article" date="2019" name="Int. J. Syst. Evol. Microbiol.">
        <title>The Global Catalogue of Microorganisms (GCM) 10K type strain sequencing project: providing services to taxonomists for standard genome sequencing and annotation.</title>
        <authorList>
            <consortium name="The Broad Institute Genomics Platform"/>
            <consortium name="The Broad Institute Genome Sequencing Center for Infectious Disease"/>
            <person name="Wu L."/>
            <person name="Ma J."/>
        </authorList>
    </citation>
    <scope>NUCLEOTIDE SEQUENCE [LARGE SCALE GENOMIC DNA]</scope>
    <source>
        <strain evidence="4">CCUG 58127</strain>
    </source>
</reference>
<keyword evidence="4" id="KW-1185">Reference proteome</keyword>
<feature type="region of interest" description="Disordered" evidence="1">
    <location>
        <begin position="22"/>
        <end position="84"/>
    </location>
</feature>
<evidence type="ECO:0000256" key="2">
    <source>
        <dbReference type="SAM" id="SignalP"/>
    </source>
</evidence>
<evidence type="ECO:0000313" key="4">
    <source>
        <dbReference type="Proteomes" id="UP001596298"/>
    </source>
</evidence>
<keyword evidence="2" id="KW-0732">Signal</keyword>
<feature type="region of interest" description="Disordered" evidence="1">
    <location>
        <begin position="242"/>
        <end position="278"/>
    </location>
</feature>
<accession>A0ABW2ADI7</accession>
<feature type="compositionally biased region" description="Low complexity" evidence="1">
    <location>
        <begin position="40"/>
        <end position="69"/>
    </location>
</feature>